<comment type="function">
    <text evidence="2">Catalyzes the dismutation of two molecules of 6,7-dimethyl-8-ribityllumazine, resulting in the formation of riboflavin and 5-amino-6-(D-ribitylamino)uracil.</text>
</comment>
<evidence type="ECO:0000256" key="4">
    <source>
        <dbReference type="ARBA" id="ARBA00012827"/>
    </source>
</evidence>
<keyword evidence="6" id="KW-0686">Riboflavin biosynthesis</keyword>
<evidence type="ECO:0000256" key="6">
    <source>
        <dbReference type="ARBA" id="ARBA00022619"/>
    </source>
</evidence>
<dbReference type="PIRSF" id="PIRSF000498">
    <property type="entry name" value="Riboflavin_syn_A"/>
    <property type="match status" value="1"/>
</dbReference>
<feature type="domain" description="Lumazine-binding" evidence="11">
    <location>
        <begin position="97"/>
        <end position="193"/>
    </location>
</feature>
<dbReference type="NCBIfam" id="TIGR00187">
    <property type="entry name" value="ribE"/>
    <property type="match status" value="1"/>
</dbReference>
<dbReference type="eggNOG" id="COG0307">
    <property type="taxonomic scope" value="Bacteria"/>
</dbReference>
<dbReference type="PANTHER" id="PTHR21098">
    <property type="entry name" value="RIBOFLAVIN SYNTHASE ALPHA CHAIN"/>
    <property type="match status" value="1"/>
</dbReference>
<dbReference type="GO" id="GO:0004746">
    <property type="term" value="F:riboflavin synthase activity"/>
    <property type="evidence" value="ECO:0007669"/>
    <property type="project" value="UniProtKB-UniRule"/>
</dbReference>
<dbReference type="FunFam" id="2.40.30.20:FF:000004">
    <property type="entry name" value="Riboflavin synthase, alpha subunit"/>
    <property type="match status" value="1"/>
</dbReference>
<comment type="catalytic activity">
    <reaction evidence="1">
        <text>2 6,7-dimethyl-8-(1-D-ribityl)lumazine + H(+) = 5-amino-6-(D-ribitylamino)uracil + riboflavin</text>
        <dbReference type="Rhea" id="RHEA:20772"/>
        <dbReference type="ChEBI" id="CHEBI:15378"/>
        <dbReference type="ChEBI" id="CHEBI:15934"/>
        <dbReference type="ChEBI" id="CHEBI:57986"/>
        <dbReference type="ChEBI" id="CHEBI:58201"/>
        <dbReference type="EC" id="2.5.1.9"/>
    </reaction>
</comment>
<name>D5X7R1_THEPJ</name>
<dbReference type="HOGENOM" id="CLU_034388_2_0_9"/>
<dbReference type="OrthoDB" id="9788537at2"/>
<dbReference type="FunFam" id="2.40.30.20:FF:000014">
    <property type="entry name" value="Riboflavin synthase, alpha subunit"/>
    <property type="match status" value="1"/>
</dbReference>
<dbReference type="EC" id="2.5.1.9" evidence="4 9"/>
<dbReference type="PANTHER" id="PTHR21098:SF12">
    <property type="entry name" value="RIBOFLAVIN SYNTHASE"/>
    <property type="match status" value="1"/>
</dbReference>
<dbReference type="NCBIfam" id="NF009566">
    <property type="entry name" value="PRK13020.1"/>
    <property type="match status" value="1"/>
</dbReference>
<evidence type="ECO:0000259" key="11">
    <source>
        <dbReference type="PROSITE" id="PS51177"/>
    </source>
</evidence>
<proteinExistence type="predicted"/>
<organism evidence="12 13">
    <name type="scientific">Thermincola potens (strain JR)</name>
    <dbReference type="NCBI Taxonomy" id="635013"/>
    <lineage>
        <taxon>Bacteria</taxon>
        <taxon>Bacillati</taxon>
        <taxon>Bacillota</taxon>
        <taxon>Clostridia</taxon>
        <taxon>Eubacteriales</taxon>
        <taxon>Thermincolaceae</taxon>
        <taxon>Thermincola</taxon>
    </lineage>
</organism>
<gene>
    <name evidence="12" type="ordered locus">TherJR_1782</name>
</gene>
<dbReference type="SUPFAM" id="SSF63380">
    <property type="entry name" value="Riboflavin synthase domain-like"/>
    <property type="match status" value="2"/>
</dbReference>
<dbReference type="InterPro" id="IPR023366">
    <property type="entry name" value="ATP_synth_asu-like_sf"/>
</dbReference>
<protein>
    <recommendedName>
        <fullName evidence="5 9">Riboflavin synthase</fullName>
        <ecNumber evidence="4 9">2.5.1.9</ecNumber>
    </recommendedName>
</protein>
<dbReference type="KEGG" id="tjr:TherJR_1782"/>
<dbReference type="RefSeq" id="WP_013120643.1">
    <property type="nucleotide sequence ID" value="NC_014152.1"/>
</dbReference>
<dbReference type="NCBIfam" id="NF006767">
    <property type="entry name" value="PRK09289.1"/>
    <property type="match status" value="1"/>
</dbReference>
<dbReference type="STRING" id="635013.TherJR_1782"/>
<evidence type="ECO:0000256" key="9">
    <source>
        <dbReference type="NCBIfam" id="TIGR00187"/>
    </source>
</evidence>
<reference evidence="12 13" key="1">
    <citation type="submission" date="2010-05" db="EMBL/GenBank/DDBJ databases">
        <title>Complete sequence of Thermincola sp. JR.</title>
        <authorList>
            <consortium name="US DOE Joint Genome Institute"/>
            <person name="Lucas S."/>
            <person name="Copeland A."/>
            <person name="Lapidus A."/>
            <person name="Cheng J.-F."/>
            <person name="Bruce D."/>
            <person name="Goodwin L."/>
            <person name="Pitluck S."/>
            <person name="Chertkov O."/>
            <person name="Detter J.C."/>
            <person name="Han C."/>
            <person name="Tapia R."/>
            <person name="Land M."/>
            <person name="Hauser L."/>
            <person name="Kyrpides N."/>
            <person name="Mikhailova N."/>
            <person name="Hazen T.C."/>
            <person name="Woyke T."/>
        </authorList>
    </citation>
    <scope>NUCLEOTIDE SEQUENCE [LARGE SCALE GENOMIC DNA]</scope>
    <source>
        <strain evidence="12 13">JR</strain>
    </source>
</reference>
<keyword evidence="7 12" id="KW-0808">Transferase</keyword>
<dbReference type="InterPro" id="IPR026017">
    <property type="entry name" value="Lumazine-bd_dom"/>
</dbReference>
<evidence type="ECO:0000256" key="7">
    <source>
        <dbReference type="ARBA" id="ARBA00022679"/>
    </source>
</evidence>
<evidence type="ECO:0000256" key="8">
    <source>
        <dbReference type="ARBA" id="ARBA00022737"/>
    </source>
</evidence>
<evidence type="ECO:0000313" key="12">
    <source>
        <dbReference type="EMBL" id="ADG82631.1"/>
    </source>
</evidence>
<evidence type="ECO:0000256" key="2">
    <source>
        <dbReference type="ARBA" id="ARBA00002803"/>
    </source>
</evidence>
<dbReference type="Gene3D" id="2.40.30.20">
    <property type="match status" value="2"/>
</dbReference>
<evidence type="ECO:0000313" key="13">
    <source>
        <dbReference type="Proteomes" id="UP000002377"/>
    </source>
</evidence>
<evidence type="ECO:0000256" key="5">
    <source>
        <dbReference type="ARBA" id="ARBA00013950"/>
    </source>
</evidence>
<dbReference type="InterPro" id="IPR017938">
    <property type="entry name" value="Riboflavin_synthase-like_b-brl"/>
</dbReference>
<keyword evidence="13" id="KW-1185">Reference proteome</keyword>
<feature type="domain" description="Lumazine-binding" evidence="11">
    <location>
        <begin position="1"/>
        <end position="96"/>
    </location>
</feature>
<sequence length="219" mass="23976">MFTGIVEELGVLKGMKKGADSARLTIQAEKVLQDVKLGDSIAVNGICLTVTEFNNRFFSVDVMAETLRRTNLLDLQPGNFVNLERALRVGDRLGGHIVSGHIDGVGTIIRQQREDIAIITEIEAPPEVMKYILTKGSVAVDGISLTVVNHTDRTFVVSLIPHTAKMTTLGYKKTGDKVNLESDIIGRYVERLLGCHQQESPAVKKTGISLEFLAEQGFL</sequence>
<dbReference type="CDD" id="cd00402">
    <property type="entry name" value="Riboflavin_synthase_like"/>
    <property type="match status" value="1"/>
</dbReference>
<dbReference type="AlphaFoldDB" id="D5X7R1"/>
<evidence type="ECO:0000256" key="10">
    <source>
        <dbReference type="PROSITE-ProRule" id="PRU00524"/>
    </source>
</evidence>
<evidence type="ECO:0000256" key="1">
    <source>
        <dbReference type="ARBA" id="ARBA00000968"/>
    </source>
</evidence>
<dbReference type="PROSITE" id="PS51177">
    <property type="entry name" value="LUMAZINE_BIND"/>
    <property type="match status" value="2"/>
</dbReference>
<comment type="pathway">
    <text evidence="3">Cofactor biosynthesis; riboflavin biosynthesis; riboflavin from 2-hydroxy-3-oxobutyl phosphate and 5-amino-6-(D-ribitylamino)uracil: step 2/2.</text>
</comment>
<feature type="repeat" description="Lumazine-binding" evidence="10">
    <location>
        <begin position="97"/>
        <end position="193"/>
    </location>
</feature>
<dbReference type="Proteomes" id="UP000002377">
    <property type="component" value="Chromosome"/>
</dbReference>
<dbReference type="EMBL" id="CP002028">
    <property type="protein sequence ID" value="ADG82631.1"/>
    <property type="molecule type" value="Genomic_DNA"/>
</dbReference>
<accession>D5X7R1</accession>
<dbReference type="Pfam" id="PF00677">
    <property type="entry name" value="Lum_binding"/>
    <property type="match status" value="2"/>
</dbReference>
<dbReference type="GO" id="GO:0009231">
    <property type="term" value="P:riboflavin biosynthetic process"/>
    <property type="evidence" value="ECO:0007669"/>
    <property type="project" value="UniProtKB-KW"/>
</dbReference>
<feature type="repeat" description="Lumazine-binding" evidence="10">
    <location>
        <begin position="1"/>
        <end position="96"/>
    </location>
</feature>
<evidence type="ECO:0000256" key="3">
    <source>
        <dbReference type="ARBA" id="ARBA00004887"/>
    </source>
</evidence>
<dbReference type="InterPro" id="IPR001783">
    <property type="entry name" value="Lumazine-bd"/>
</dbReference>
<keyword evidence="8" id="KW-0677">Repeat</keyword>